<dbReference type="RefSeq" id="WP_015817195.1">
    <property type="nucleotide sequence ID" value="NC_012997.1"/>
</dbReference>
<accession>C5BT18</accession>
<reference evidence="1 2" key="1">
    <citation type="journal article" date="2009" name="PLoS ONE">
        <title>The complete genome of Teredinibacter turnerae T7901: an intracellular endosymbiont of marine wood-boring bivalves (shipworms).</title>
        <authorList>
            <person name="Yang J.C."/>
            <person name="Madupu R."/>
            <person name="Durkin A.S."/>
            <person name="Ekborg N.A."/>
            <person name="Pedamallu C.S."/>
            <person name="Hostetler J.B."/>
            <person name="Radune D."/>
            <person name="Toms B.S."/>
            <person name="Henrissat B."/>
            <person name="Coutinho P.M."/>
            <person name="Schwarz S."/>
            <person name="Field L."/>
            <person name="Trindade-Silva A.E."/>
            <person name="Soares C.A.G."/>
            <person name="Elshahawi S."/>
            <person name="Hanora A."/>
            <person name="Schmidt E.W."/>
            <person name="Haygood M.G."/>
            <person name="Posfai J."/>
            <person name="Benner J."/>
            <person name="Madinger C."/>
            <person name="Nove J."/>
            <person name="Anton B."/>
            <person name="Chaudhary K."/>
            <person name="Foster J."/>
            <person name="Holman A."/>
            <person name="Kumar S."/>
            <person name="Lessard P.A."/>
            <person name="Luyten Y.A."/>
            <person name="Slatko B."/>
            <person name="Wood N."/>
            <person name="Wu B."/>
            <person name="Teplitski M."/>
            <person name="Mougous J.D."/>
            <person name="Ward N."/>
            <person name="Eisen J.A."/>
            <person name="Badger J.H."/>
            <person name="Distel D.L."/>
        </authorList>
    </citation>
    <scope>NUCLEOTIDE SEQUENCE [LARGE SCALE GENOMIC DNA]</scope>
    <source>
        <strain evidence="2">ATCC 39867 / T7901</strain>
    </source>
</reference>
<protein>
    <submittedName>
        <fullName evidence="1">Transcriptional regulator</fullName>
    </submittedName>
</protein>
<gene>
    <name evidence="1" type="ordered locus">TERTU_3869</name>
</gene>
<dbReference type="Gene3D" id="3.40.640.10">
    <property type="entry name" value="Type I PLP-dependent aspartate aminotransferase-like (Major domain)"/>
    <property type="match status" value="1"/>
</dbReference>
<dbReference type="InterPro" id="IPR024551">
    <property type="entry name" value="AspAT_Ic"/>
</dbReference>
<dbReference type="GO" id="GO:0004069">
    <property type="term" value="F:L-aspartate:2-oxoglutarate aminotransferase activity"/>
    <property type="evidence" value="ECO:0007669"/>
    <property type="project" value="InterPro"/>
</dbReference>
<dbReference type="KEGG" id="ttu:TERTU_3869"/>
<dbReference type="Pfam" id="PF12897">
    <property type="entry name" value="Asp_aminotransf"/>
    <property type="match status" value="1"/>
</dbReference>
<name>C5BT18_TERTT</name>
<dbReference type="AlphaFoldDB" id="C5BT18"/>
<dbReference type="eggNOG" id="COG1167">
    <property type="taxonomic scope" value="Bacteria"/>
</dbReference>
<keyword evidence="2" id="KW-1185">Reference proteome</keyword>
<dbReference type="PANTHER" id="PTHR43799:SF1">
    <property type="entry name" value="ASPARTATE AMINOTRANSFERASE"/>
    <property type="match status" value="1"/>
</dbReference>
<sequence>MELNSASKEQLAQWEQDLAAEYQAIKAKQLNLDLTRGKPSSEQLSLSDAMDGILNGDYKTADGTDTRNYGGLDGIAEIQAIGAEILTAPVENVLAGGNSSLTLMHQAMSVAYFFGLNGADSAWSKESTVKFLCPVPGYDRHFAVCEHLGIEMVTVPMTANGPDMDVVEKLVAEDHAIKGMWCVPKYSNPTGVVYSDETVQRIAALGKVAAANFRVFWDNAYGVHDLSAEPVALASIFDACKAAGTEDSVLQFASTSKITFAGAGVAFMAASSANLAGFKKSLGFMTIGPDKINQLRHAKFFAAPGSLKAHMEKHAAIIKPRFASVLSHLEEAFGNNDLGQWESADGGYFISFDTRPGLAKEVVKLAGEAGVKLTPAGATFPYGNDPQDANIRIAPTVPTVAQVDEAMKVFVTCVKLASVRQALAA</sequence>
<organism evidence="1 2">
    <name type="scientific">Teredinibacter turnerae (strain ATCC 39867 / T7901)</name>
    <dbReference type="NCBI Taxonomy" id="377629"/>
    <lineage>
        <taxon>Bacteria</taxon>
        <taxon>Pseudomonadati</taxon>
        <taxon>Pseudomonadota</taxon>
        <taxon>Gammaproteobacteria</taxon>
        <taxon>Cellvibrionales</taxon>
        <taxon>Cellvibrionaceae</taxon>
        <taxon>Teredinibacter</taxon>
    </lineage>
</organism>
<dbReference type="OrthoDB" id="9804020at2"/>
<dbReference type="Proteomes" id="UP000009080">
    <property type="component" value="Chromosome"/>
</dbReference>
<evidence type="ECO:0000313" key="1">
    <source>
        <dbReference type="EMBL" id="ACR11083.1"/>
    </source>
</evidence>
<dbReference type="Gene3D" id="3.90.1150.10">
    <property type="entry name" value="Aspartate Aminotransferase, domain 1"/>
    <property type="match status" value="1"/>
</dbReference>
<dbReference type="HOGENOM" id="CLU_635914_0_0_6"/>
<dbReference type="EMBL" id="CP001614">
    <property type="protein sequence ID" value="ACR11083.1"/>
    <property type="molecule type" value="Genomic_DNA"/>
</dbReference>
<dbReference type="PANTHER" id="PTHR43799">
    <property type="entry name" value="AMINOTRANSFERASE, PUTATIVE-RELATED"/>
    <property type="match status" value="1"/>
</dbReference>
<dbReference type="InterPro" id="IPR015422">
    <property type="entry name" value="PyrdxlP-dep_Trfase_small"/>
</dbReference>
<dbReference type="SUPFAM" id="SSF53383">
    <property type="entry name" value="PLP-dependent transferases"/>
    <property type="match status" value="1"/>
</dbReference>
<dbReference type="CDD" id="cd00609">
    <property type="entry name" value="AAT_like"/>
    <property type="match status" value="1"/>
</dbReference>
<dbReference type="InterPro" id="IPR015421">
    <property type="entry name" value="PyrdxlP-dep_Trfase_major"/>
</dbReference>
<dbReference type="InterPro" id="IPR015424">
    <property type="entry name" value="PyrdxlP-dep_Trfase"/>
</dbReference>
<evidence type="ECO:0000313" key="2">
    <source>
        <dbReference type="Proteomes" id="UP000009080"/>
    </source>
</evidence>
<proteinExistence type="predicted"/>